<dbReference type="Gene3D" id="6.10.140.2220">
    <property type="match status" value="1"/>
</dbReference>
<keyword evidence="15" id="KW-0378">Hydrolase</keyword>
<evidence type="ECO:0000256" key="17">
    <source>
        <dbReference type="ARBA" id="ARBA00022824"/>
    </source>
</evidence>
<feature type="disulfide bond" evidence="32">
    <location>
        <begin position="963"/>
        <end position="972"/>
    </location>
</feature>
<feature type="disulfide bond" evidence="32">
    <location>
        <begin position="840"/>
        <end position="857"/>
    </location>
</feature>
<evidence type="ECO:0000256" key="9">
    <source>
        <dbReference type="ARBA" id="ARBA00022692"/>
    </source>
</evidence>
<feature type="disulfide bond" evidence="32">
    <location>
        <begin position="1123"/>
        <end position="1132"/>
    </location>
</feature>
<dbReference type="EC" id="3.4.19.12" evidence="4"/>
<dbReference type="FunFam" id="2.10.25.10:FF:000065">
    <property type="entry name" value="Laminin subunit beta 1"/>
    <property type="match status" value="1"/>
</dbReference>
<feature type="compositionally biased region" description="Basic and acidic residues" evidence="34">
    <location>
        <begin position="3108"/>
        <end position="3122"/>
    </location>
</feature>
<dbReference type="PRINTS" id="PR00011">
    <property type="entry name" value="EGFLAMININ"/>
</dbReference>
<feature type="domain" description="Laminin EGF-like" evidence="36">
    <location>
        <begin position="993"/>
        <end position="1044"/>
    </location>
</feature>
<evidence type="ECO:0000256" key="18">
    <source>
        <dbReference type="ARBA" id="ARBA00022833"/>
    </source>
</evidence>
<feature type="domain" description="MYND-type" evidence="38">
    <location>
        <begin position="2681"/>
        <end position="2723"/>
    </location>
</feature>
<evidence type="ECO:0000256" key="26">
    <source>
        <dbReference type="ARBA" id="ARBA00023292"/>
    </source>
</evidence>
<dbReference type="CDD" id="cd00055">
    <property type="entry name" value="EGF_Lam"/>
    <property type="match status" value="13"/>
</dbReference>
<evidence type="ECO:0000256" key="23">
    <source>
        <dbReference type="ARBA" id="ARBA00023136"/>
    </source>
</evidence>
<feature type="domain" description="Laminin EGF-like" evidence="36">
    <location>
        <begin position="1045"/>
        <end position="1101"/>
    </location>
</feature>
<feature type="disulfide bond" evidence="32">
    <location>
        <begin position="1171"/>
        <end position="1180"/>
    </location>
</feature>
<dbReference type="InterPro" id="IPR056863">
    <property type="entry name" value="LMN_ATRN_NET-like_EGF"/>
</dbReference>
<feature type="disulfide bond" evidence="32">
    <location>
        <begin position="315"/>
        <end position="324"/>
    </location>
</feature>
<keyword evidence="14" id="KW-0833">Ubl conjugation pathway</keyword>
<dbReference type="GO" id="GO:0043256">
    <property type="term" value="C:laminin complex"/>
    <property type="evidence" value="ECO:0007669"/>
    <property type="project" value="UniProtKB-ARBA"/>
</dbReference>
<dbReference type="Pfam" id="PF01753">
    <property type="entry name" value="zf-MYND"/>
    <property type="match status" value="1"/>
</dbReference>
<evidence type="ECO:0000256" key="2">
    <source>
        <dbReference type="ARBA" id="ARBA00004302"/>
    </source>
</evidence>
<keyword evidence="12" id="KW-0677">Repeat</keyword>
<dbReference type="GO" id="GO:0004843">
    <property type="term" value="F:cysteine-type deubiquitinase activity"/>
    <property type="evidence" value="ECO:0007669"/>
    <property type="project" value="UniProtKB-EC"/>
</dbReference>
<dbReference type="SMART" id="SM00181">
    <property type="entry name" value="EGF"/>
    <property type="match status" value="9"/>
</dbReference>
<dbReference type="SMART" id="SM00180">
    <property type="entry name" value="EGF_Lam"/>
    <property type="match status" value="13"/>
</dbReference>
<evidence type="ECO:0000259" key="36">
    <source>
        <dbReference type="PROSITE" id="PS50027"/>
    </source>
</evidence>
<dbReference type="SUPFAM" id="SSF57196">
    <property type="entry name" value="EGF/Laminin"/>
    <property type="match status" value="13"/>
</dbReference>
<dbReference type="FunFam" id="2.10.25.10:FF:000084">
    <property type="entry name" value="Laminin subunit alpha 3"/>
    <property type="match status" value="1"/>
</dbReference>
<evidence type="ECO:0000256" key="3">
    <source>
        <dbReference type="ARBA" id="ARBA00004389"/>
    </source>
</evidence>
<dbReference type="InterPro" id="IPR008978">
    <property type="entry name" value="HSP20-like_chaperone"/>
</dbReference>
<feature type="domain" description="Laminin EGF-like" evidence="36">
    <location>
        <begin position="1150"/>
        <end position="1196"/>
    </location>
</feature>
<dbReference type="Pfam" id="PF00443">
    <property type="entry name" value="UCH"/>
    <property type="match status" value="1"/>
</dbReference>
<dbReference type="FunFam" id="3.90.70.10:FF:000020">
    <property type="entry name" value="ubiquitin carboxyl-terminal hydrolase 19 isoform X4"/>
    <property type="match status" value="1"/>
</dbReference>
<dbReference type="InterPro" id="IPR018200">
    <property type="entry name" value="USP_CS"/>
</dbReference>
<dbReference type="GO" id="GO:0007155">
    <property type="term" value="P:cell adhesion"/>
    <property type="evidence" value="ECO:0007669"/>
    <property type="project" value="UniProtKB-KW"/>
</dbReference>
<dbReference type="FunFam" id="2.10.25.10:FF:000280">
    <property type="entry name" value="Laminin subunit beta 4"/>
    <property type="match status" value="1"/>
</dbReference>
<dbReference type="InterPro" id="IPR050440">
    <property type="entry name" value="Laminin/Netrin_ECM"/>
</dbReference>
<dbReference type="EMBL" id="CAAGRJ010000168">
    <property type="protein sequence ID" value="VFV17314.1"/>
    <property type="molecule type" value="Genomic_DNA"/>
</dbReference>
<dbReference type="Pfam" id="PF21199">
    <property type="entry name" value="LAMININ_IV_B"/>
    <property type="match status" value="1"/>
</dbReference>
<dbReference type="CDD" id="cd02674">
    <property type="entry name" value="Peptidase_C19R"/>
    <property type="match status" value="1"/>
</dbReference>
<dbReference type="PROSITE" id="PS50235">
    <property type="entry name" value="USP_3"/>
    <property type="match status" value="1"/>
</dbReference>
<feature type="domain" description="USP" evidence="37">
    <location>
        <begin position="2387"/>
        <end position="3104"/>
    </location>
</feature>
<dbReference type="PROSITE" id="PS50027">
    <property type="entry name" value="EGF_LAM_2"/>
    <property type="match status" value="12"/>
</dbReference>
<dbReference type="Gene3D" id="2.10.25.10">
    <property type="entry name" value="Laminin"/>
    <property type="match status" value="11"/>
</dbReference>
<name>A0A485MAT0_LYNPA</name>
<dbReference type="FunFam" id="2.10.25.10:FF:000138">
    <property type="entry name" value="Laminin subunit beta 1"/>
    <property type="match status" value="1"/>
</dbReference>
<feature type="chain" id="PRO_5019825545" description="Ubiquitin carboxyl-terminal hydrolase 19" evidence="35">
    <location>
        <begin position="36"/>
        <end position="3171"/>
    </location>
</feature>
<dbReference type="PROSITE" id="PS51203">
    <property type="entry name" value="CS"/>
    <property type="match status" value="2"/>
</dbReference>
<dbReference type="SUPFAM" id="SSF144232">
    <property type="entry name" value="HIT/MYND zinc finger-like"/>
    <property type="match status" value="1"/>
</dbReference>
<feature type="disulfide bond" evidence="32">
    <location>
        <begin position="811"/>
        <end position="820"/>
    </location>
</feature>
<feature type="compositionally biased region" description="Basic and acidic residues" evidence="34">
    <location>
        <begin position="1878"/>
        <end position="1899"/>
    </location>
</feature>
<evidence type="ECO:0000256" key="29">
    <source>
        <dbReference type="ARBA" id="ARBA00078778"/>
    </source>
</evidence>
<feature type="disulfide bond" evidence="32">
    <location>
        <begin position="838"/>
        <end position="850"/>
    </location>
</feature>
<keyword evidence="18" id="KW-0862">Zinc</keyword>
<feature type="region of interest" description="Disordered" evidence="34">
    <location>
        <begin position="2004"/>
        <end position="2085"/>
    </location>
</feature>
<evidence type="ECO:0000256" key="11">
    <source>
        <dbReference type="ARBA" id="ARBA00022729"/>
    </source>
</evidence>
<dbReference type="InterPro" id="IPR002049">
    <property type="entry name" value="LE_dom"/>
</dbReference>
<dbReference type="FunFam" id="2.60.40.790:FF:000004">
    <property type="entry name" value="ubiquitin carboxyl-terminal hydrolase 19 isoform X9"/>
    <property type="match status" value="1"/>
</dbReference>
<dbReference type="PROSITE" id="PS51116">
    <property type="entry name" value="LAMININ_IVB"/>
    <property type="match status" value="1"/>
</dbReference>
<keyword evidence="17" id="KW-0256">Endoplasmic reticulum</keyword>
<evidence type="ECO:0000256" key="14">
    <source>
        <dbReference type="ARBA" id="ARBA00022786"/>
    </source>
</evidence>
<evidence type="ECO:0000256" key="15">
    <source>
        <dbReference type="ARBA" id="ARBA00022801"/>
    </source>
</evidence>
<feature type="coiled-coil region" evidence="33">
    <location>
        <begin position="1484"/>
        <end position="1532"/>
    </location>
</feature>
<dbReference type="SUPFAM" id="SSF54001">
    <property type="entry name" value="Cysteine proteinases"/>
    <property type="match status" value="1"/>
</dbReference>
<dbReference type="CDD" id="cd06466">
    <property type="entry name" value="p23_CS_SGT1_like"/>
    <property type="match status" value="1"/>
</dbReference>
<dbReference type="Gene3D" id="2.60.40.790">
    <property type="match status" value="1"/>
</dbReference>
<keyword evidence="19" id="KW-0084">Basement membrane</keyword>
<comment type="subcellular location">
    <subcellularLocation>
        <location evidence="3">Endoplasmic reticulum membrane</location>
        <topology evidence="3">Single-pass membrane protein</topology>
    </subcellularLocation>
    <subcellularLocation>
        <location evidence="2">Secreted</location>
        <location evidence="2">Extracellular space</location>
        <location evidence="2">Extracellular matrix</location>
        <location evidence="2">Basement membrane</location>
    </subcellularLocation>
</comment>
<gene>
    <name evidence="42" type="ORF">LYPA_23C015303</name>
</gene>
<feature type="disulfide bond" evidence="32">
    <location>
        <begin position="1150"/>
        <end position="1162"/>
    </location>
</feature>
<feature type="domain" description="Laminin EGF-like" evidence="36">
    <location>
        <begin position="884"/>
        <end position="933"/>
    </location>
</feature>
<feature type="disulfide bond" evidence="32">
    <location>
        <begin position="903"/>
        <end position="912"/>
    </location>
</feature>
<feature type="domain" description="CS" evidence="41">
    <location>
        <begin position="2172"/>
        <end position="2274"/>
    </location>
</feature>
<feature type="domain" description="Laminin EGF-like" evidence="36">
    <location>
        <begin position="417"/>
        <end position="476"/>
    </location>
</feature>
<comment type="caution">
    <text evidence="32">Lacks conserved residue(s) required for the propagation of feature annotation.</text>
</comment>
<evidence type="ECO:0000256" key="12">
    <source>
        <dbReference type="ARBA" id="ARBA00022737"/>
    </source>
</evidence>
<feature type="disulfide bond" evidence="32">
    <location>
        <begin position="512"/>
        <end position="526"/>
    </location>
</feature>
<evidence type="ECO:0000256" key="25">
    <source>
        <dbReference type="ARBA" id="ARBA00023180"/>
    </source>
</evidence>
<dbReference type="SUPFAM" id="SSF49764">
    <property type="entry name" value="HSP20-like chaperones"/>
    <property type="match status" value="2"/>
</dbReference>
<keyword evidence="26 32" id="KW-0424">Laminin EGF-like domain</keyword>
<evidence type="ECO:0000256" key="19">
    <source>
        <dbReference type="ARBA" id="ARBA00022869"/>
    </source>
</evidence>
<keyword evidence="5" id="KW-0964">Secreted</keyword>
<evidence type="ECO:0000313" key="42">
    <source>
        <dbReference type="EMBL" id="VFV17314.1"/>
    </source>
</evidence>
<dbReference type="FunFam" id="2.10.25.10:FF:000011">
    <property type="entry name" value="Cadherin EGF LAG seven-pass G-type receptor"/>
    <property type="match status" value="1"/>
</dbReference>
<dbReference type="FunFam" id="2.60.120.260:FF:000010">
    <property type="entry name" value="Laminin subunit beta 1"/>
    <property type="match status" value="1"/>
</dbReference>
<feature type="region of interest" description="Disordered" evidence="34">
    <location>
        <begin position="2123"/>
        <end position="2153"/>
    </location>
</feature>
<feature type="signal peptide" evidence="35">
    <location>
        <begin position="1"/>
        <end position="35"/>
    </location>
</feature>
<feature type="disulfide bond" evidence="32">
    <location>
        <begin position="792"/>
        <end position="809"/>
    </location>
</feature>
<evidence type="ECO:0000256" key="27">
    <source>
        <dbReference type="ARBA" id="ARBA00071653"/>
    </source>
</evidence>
<dbReference type="PANTHER" id="PTHR10574">
    <property type="entry name" value="NETRIN/LAMININ-RELATED"/>
    <property type="match status" value="1"/>
</dbReference>
<dbReference type="FunFam" id="2.10.25.10:FF:000130">
    <property type="entry name" value="Laminin subunit beta 1"/>
    <property type="match status" value="1"/>
</dbReference>
<evidence type="ECO:0000256" key="10">
    <source>
        <dbReference type="ARBA" id="ARBA00022723"/>
    </source>
</evidence>
<keyword evidence="16" id="KW-0788">Thiol protease</keyword>
<feature type="compositionally biased region" description="Basic and acidic residues" evidence="34">
    <location>
        <begin position="2310"/>
        <end position="2326"/>
    </location>
</feature>
<feature type="domain" description="Laminin EGF-like" evidence="36">
    <location>
        <begin position="838"/>
        <end position="883"/>
    </location>
</feature>
<dbReference type="Pfam" id="PF24973">
    <property type="entry name" value="EGF_LMN_ATRN"/>
    <property type="match status" value="2"/>
</dbReference>
<evidence type="ECO:0000313" key="43">
    <source>
        <dbReference type="Proteomes" id="UP000386466"/>
    </source>
</evidence>
<keyword evidence="24 32" id="KW-1015">Disulfide bond</keyword>
<evidence type="ECO:0000256" key="24">
    <source>
        <dbReference type="ARBA" id="ARBA00023157"/>
    </source>
</evidence>
<evidence type="ECO:0000256" key="35">
    <source>
        <dbReference type="SAM" id="SignalP"/>
    </source>
</evidence>
<dbReference type="Gene3D" id="2.170.300.10">
    <property type="entry name" value="Tie2 ligand-binding domain superfamily"/>
    <property type="match status" value="1"/>
</dbReference>
<feature type="domain" description="Laminin N-terminal" evidence="40">
    <location>
        <begin position="46"/>
        <end position="285"/>
    </location>
</feature>
<feature type="disulfide bond" evidence="32">
    <location>
        <begin position="1074"/>
        <end position="1083"/>
    </location>
</feature>
<reference evidence="42 43" key="1">
    <citation type="submission" date="2019-01" db="EMBL/GenBank/DDBJ databases">
        <authorList>
            <person name="Alioto T."/>
            <person name="Alioto T."/>
        </authorList>
    </citation>
    <scope>NUCLEOTIDE SEQUENCE [LARGE SCALE GENOMIC DNA]</scope>
</reference>
<feature type="region of interest" description="Disordered" evidence="34">
    <location>
        <begin position="2818"/>
        <end position="2837"/>
    </location>
</feature>
<evidence type="ECO:0000259" key="37">
    <source>
        <dbReference type="PROSITE" id="PS50235"/>
    </source>
</evidence>
<dbReference type="FunFam" id="2.10.25.10:FF:000145">
    <property type="entry name" value="Laminin subunit beta 1"/>
    <property type="match status" value="1"/>
</dbReference>
<dbReference type="FunFam" id="3.90.70.10:FF:000012">
    <property type="entry name" value="ubiquitin carboxyl-terminal hydrolase 19 isoform X2"/>
    <property type="match status" value="1"/>
</dbReference>
<feature type="region of interest" description="Disordered" evidence="34">
    <location>
        <begin position="2284"/>
        <end position="2327"/>
    </location>
</feature>
<evidence type="ECO:0000256" key="28">
    <source>
        <dbReference type="ARBA" id="ARBA00075186"/>
    </source>
</evidence>
<feature type="disulfide bond" evidence="32">
    <location>
        <begin position="447"/>
        <end position="456"/>
    </location>
</feature>
<keyword evidence="13 31" id="KW-0863">Zinc-finger</keyword>
<feature type="region of interest" description="Disordered" evidence="34">
    <location>
        <begin position="3108"/>
        <end position="3171"/>
    </location>
</feature>
<feature type="domain" description="Laminin IV type B" evidence="39">
    <location>
        <begin position="568"/>
        <end position="784"/>
    </location>
</feature>
<dbReference type="CDD" id="cd22299">
    <property type="entry name" value="cc_LAMB2_C"/>
    <property type="match status" value="1"/>
</dbReference>
<dbReference type="FunFam" id="2.10.25.10:FF:000101">
    <property type="entry name" value="Laminin subunit beta 1"/>
    <property type="match status" value="1"/>
</dbReference>
<dbReference type="GO" id="GO:0005576">
    <property type="term" value="C:extracellular region"/>
    <property type="evidence" value="ECO:0007669"/>
    <property type="project" value="UniProtKB-ARBA"/>
</dbReference>
<evidence type="ECO:0000256" key="7">
    <source>
        <dbReference type="ARBA" id="ARBA00022553"/>
    </source>
</evidence>
<dbReference type="InterPro" id="IPR038765">
    <property type="entry name" value="Papain-like_cys_pep_sf"/>
</dbReference>
<dbReference type="InterPro" id="IPR013015">
    <property type="entry name" value="Laminin_IV_B"/>
</dbReference>
<dbReference type="InterPro" id="IPR002893">
    <property type="entry name" value="Znf_MYND"/>
</dbReference>
<evidence type="ECO:0000256" key="30">
    <source>
        <dbReference type="ARBA" id="ARBA00081973"/>
    </source>
</evidence>
<feature type="coiled-coil region" evidence="33">
    <location>
        <begin position="1269"/>
        <end position="1303"/>
    </location>
</feature>
<evidence type="ECO:0000259" key="40">
    <source>
        <dbReference type="PROSITE" id="PS51117"/>
    </source>
</evidence>
<keyword evidence="22 33" id="KW-0175">Coiled coil</keyword>
<protein>
    <recommendedName>
        <fullName evidence="27">Ubiquitin carboxyl-terminal hydrolase 19</fullName>
        <ecNumber evidence="4">3.4.19.12</ecNumber>
    </recommendedName>
    <alternativeName>
        <fullName evidence="30">Deubiquitinating enzyme 19</fullName>
    </alternativeName>
    <alternativeName>
        <fullName evidence="28">Ubiquitin thioesterase 19</fullName>
    </alternativeName>
    <alternativeName>
        <fullName evidence="29">Ubiquitin-specific-processing protease 19</fullName>
    </alternativeName>
</protein>
<keyword evidence="21" id="KW-1133">Transmembrane helix</keyword>
<evidence type="ECO:0000259" key="39">
    <source>
        <dbReference type="PROSITE" id="PS51116"/>
    </source>
</evidence>
<dbReference type="PANTHER" id="PTHR10574:SF36">
    <property type="entry name" value="LAMININ SUBUNIT BETA-2"/>
    <property type="match status" value="1"/>
</dbReference>
<dbReference type="FunFam" id="6.10.140.2220:FF:000004">
    <property type="entry name" value="ubiquitin carboxyl-terminal hydrolase 19 isoform X9"/>
    <property type="match status" value="1"/>
</dbReference>
<evidence type="ECO:0000256" key="31">
    <source>
        <dbReference type="PROSITE-ProRule" id="PRU00134"/>
    </source>
</evidence>
<evidence type="ECO:0000256" key="6">
    <source>
        <dbReference type="ARBA" id="ARBA00022530"/>
    </source>
</evidence>
<keyword evidence="25" id="KW-0325">Glycoprotein</keyword>
<proteinExistence type="predicted"/>
<dbReference type="PROSITE" id="PS00972">
    <property type="entry name" value="USP_1"/>
    <property type="match status" value="1"/>
</dbReference>
<dbReference type="InterPro" id="IPR007052">
    <property type="entry name" value="CS_dom"/>
</dbReference>
<feature type="disulfide bond" evidence="32">
    <location>
        <begin position="790"/>
        <end position="802"/>
    </location>
</feature>
<dbReference type="PROSITE" id="PS01248">
    <property type="entry name" value="EGF_LAM_1"/>
    <property type="match status" value="5"/>
</dbReference>
<evidence type="ECO:0000256" key="8">
    <source>
        <dbReference type="ARBA" id="ARBA00022670"/>
    </source>
</evidence>
<dbReference type="PROSITE" id="PS00973">
    <property type="entry name" value="USP_2"/>
    <property type="match status" value="1"/>
</dbReference>
<keyword evidence="11 35" id="KW-0732">Signal</keyword>
<dbReference type="FunFam" id="2.170.300.10:FF:000004">
    <property type="entry name" value="Laminin subunit beta 1"/>
    <property type="match status" value="1"/>
</dbReference>
<dbReference type="GO" id="GO:0009887">
    <property type="term" value="P:animal organ morphogenesis"/>
    <property type="evidence" value="ECO:0007669"/>
    <property type="project" value="TreeGrafter"/>
</dbReference>
<feature type="domain" description="Laminin EGF-like" evidence="36">
    <location>
        <begin position="354"/>
        <end position="416"/>
    </location>
</feature>
<dbReference type="InterPro" id="IPR028889">
    <property type="entry name" value="USP"/>
</dbReference>
<dbReference type="GO" id="GO:0005789">
    <property type="term" value="C:endoplasmic reticulum membrane"/>
    <property type="evidence" value="ECO:0007669"/>
    <property type="project" value="UniProtKB-SubCell"/>
</dbReference>
<dbReference type="InterPro" id="IPR056558">
    <property type="entry name" value="LAMB1-4_helical"/>
</dbReference>
<feature type="coiled-coil region" evidence="33">
    <location>
        <begin position="1731"/>
        <end position="1786"/>
    </location>
</feature>
<dbReference type="InterPro" id="IPR001394">
    <property type="entry name" value="Peptidase_C19_UCH"/>
</dbReference>
<keyword evidence="7" id="KW-0597">Phosphoprotein</keyword>
<dbReference type="SMART" id="SM00136">
    <property type="entry name" value="LamNT"/>
    <property type="match status" value="1"/>
</dbReference>
<evidence type="ECO:0000256" key="20">
    <source>
        <dbReference type="ARBA" id="ARBA00022889"/>
    </source>
</evidence>
<evidence type="ECO:0000256" key="16">
    <source>
        <dbReference type="ARBA" id="ARBA00022807"/>
    </source>
</evidence>
<feature type="disulfide bond" evidence="32">
    <location>
        <begin position="859"/>
        <end position="868"/>
    </location>
</feature>
<dbReference type="Pfam" id="PF04969">
    <property type="entry name" value="CS"/>
    <property type="match status" value="1"/>
</dbReference>
<sequence>MERASGVSGRDLRGLTGPWELRLGLLLSALATALAQALAPDVPGCSRGSCYPATGDLLVGRADRLTASSTCGLHGPQPYCIVSHLQDEKKCFLCDSRRPFSARDNPNSHRIQNVVTSFAPQRRTAWWQSENGVPVVTIQLDLEAEFHFTHLIMTFKTFRPAAMLVERSADFGRTWHVYRYFSYDCGADFPGVPLAPPRHWDDVVCESRYSEIEPSTEGEVIYRVLDPAIPIPDPYSPRIQNLLKITNLRVNLTRLHTLGDNLLDPRREIREKYYYALYELVVRGNCFCYGHASQCAPAPGAPVHAEGMVHGACICKHNTRGLNCERCQDFYHDLPWRPAEDGHSHACRNCIQRCECHGHAHSCHFDMAIYLASGNVSGGVCDGCQHNTAGRHCELCRPFFYRDPTKDLRDPAVCRSCDCDPMGSQDGGRCDPHDDPALGLVSGQCRCKEHVVGSRCQQCRDGFFGLSASDPAGCRRCQCDARGTVPGITSCDPNSGTCFCKRLVTGRGCNRCLPGHWGLSHDLLGCRPCDCDVGGASDPQCNEATGQCRCRQHMVGRRCEQVQPGYFRPFLDHLTWEAEDTRGQVLDVVERLVTPGGTVSWTGRGFVRLQEGQALEFLVTSVPRAMDYDLLLRLEPQVPEQWAEMEVAVQRPGPVSAHGPCGHMLPKDDHIPGTLQPETRYMVFPRPVCLEPGISYKLHLKLVRTGGSAQPEAPYSRPSLLIDSLVLLPRVLVLEMFSGGDAAALERRATFEHYRCHEEGLVPSKTLPSEACVPLLISLSALLYNGALPCQCDPQGSLSSECNPHGGQCLCKPAVVGRRCDRCAPGFYGFGPTGCQACQCSPEGALSGLCEGTSGQCPCRTGAFGLRCDRCQRGQWGFPNCQPCVCNGHADECDTHTGTCLGCRDHTGGEHCERCIAGFYGDPRLPHGGQCRPCPCPEGPGSRRHFATSCHRDGYSQQIMCHCKAGYTGLRCEACAPGHFGDPSRPGGQCQPCECSGNIDPTDPDACDPRTGQCLRCLYHTEGPHCAHCKPGFHGQATRQSCHRCTCNLLGTDPQQCPSTDRCHCDPSSGQCPCLPNVQGPSCDRCAPNFWNLTSGHGCQPCACHPSRARGPTCNEFTGQCHCRAGFGGRTCSECQELHWGDPGLQCRACDCDPRGIDTPQCHRSTGHCSCRPGVSGVRCDQCARGFSGVFPACHPCHTCFGDWDRVVQDLAARTRRLEQRAQELQQTGVLGAFESRFWHMQEKLGTVQGIVGTRNTSAASTAQLVEATEELRREIGEATEHLTQLEAELTDVQDENFNANHALSSLERDGLALNLTLRQLDQHLDLLKHSNFLGAYDSIRHAYSLSAEAERRANTSALTVPSPVSNSADTRHRTEVLIGAKKEDFNREHMANQQALGELSARTQSLSLTGINELVCGPPGDAPCATSPCGGAGCLDEDGQPRCGGLSCNGAVAMADLALGRARHTQAELQRALAEGGGILSQVAETRRQAGEAQQRAQAALDKANASRGQVEKANQELRELIQSVKDFLSQEGADPDSIEMVATRVLELSIPASPEQIQHLAGAIAERVQSLADVDTILARTVGDVRRAEQLLQDARRARSRAEGEKQKAETVQAALEEAQRAQGAAQGAIQGAVVDTQDTERTLHQVQEKMAGAEQALSSAGERAQQLDGLLEALKLKRAGNSLAASSAEETAGSAQGRAREAEQLLQGPLGDQYQTVKALAERKAQGVLAAQARAEQLRDEARGLLQAAQDKLQRLQELEGTYEENERALEGKAAQLDGLEARMRSVLQAINLQVQIYNTCQLSVPCWRIWPQRVAKIAGPGRKRRSPDPDAVADPGALWLSTKRLKMSGGASTTGPRRGPPGLEEATSKKKQKDRANQESKDGDPRRGSVSSREEQAKEELLLDWRQSADEVIVKLRVGAGPLRLEEVDAAFTDTDCVVRLPGGRQWGGVFYAEIESSCTKVQARKGGLLQLALPKKVPLLTWPSLLKKPLGTQEALPGLRCQENGQEPSPIALEPGPEPRRGKQEARNQKRAQGRGEVGAGAGPGAQAGPSAKRAVHLRRGPDGEGSRDGPGPRGDAPPFLAETATQAEAEEQLRVPPLNPQTCLLGSEENLALLAGEKTVSPRNDPVSPAMARSRDPEKGDRSKEEMTEAADALTLVDEPESMVNLAFVKNDSYEKGPDSVVVHVYVKEICRDTSRVLFREQDFTLIFQTRDGNFLRLHPGCGPHTIFRWQVKLRNLIEPEQCTFCFTASRIDICLRKRQSQRWGGLEAPAARVGGAKVAVPTGPTPLDSTPPGGAPHPLTGQEEARAVEKEKPKARSEDTGLDGVVARTPMEHVAPKPEPHLASPKPTCMVPPMPHSPVSGDSVEEEEEEEKKVCLPGFTGLVNLGNTCFMNSVIQSLSNTRELRDFFHDRSFEAEINYNNPLGTGGRLAIGFAVLLRALWKGTHHAFQPSKLKAIVASKASQFTGYAQHDAQEFMAFLLDGLHEDLNRIQNKPYTETVDSDGRPDEVVAEEAWQRHKMRNDSFIVDLFQGQYKSKLVCPVCAKVSITFDPFLYLPVPLPQKQKVLPVFYFAREPHSKPIKFLVSISKENSSASEVLESLSQSVHVKPENLRLAEVIKNRFHRVFLPSHSLDTVSPSDTLLCFELLSPELAKERVVVLEVQQRPQVPSIPISKCAACQRKQQSEDEKLKRCTRCYRVGYCNQLCQKTHWPDHKGLCRPENIGYPFLVSVPASRLTYARLAQLLEGYARYSVSVFQPPFQPGRMALESQGTGCTTLLSTSSLEAGDSERDPIQPPELQLVTPVAEGDTGVPRTWAAPDRGSVPSTSGVSSEVLASGPVEVGSLPAGERMSRPEAAVPGYQHPSEAINAHTPQFFIYKIDASNREQRLEDKGDTPLELGEDCSLALVWRNNERLQEFVLVASKELECAEDPGSAGEAARAGHFTLDQCLNLFTRPEVLAPEEAWYCPQCKQHREASKQLLLWRLPNVLIVQLKRFSFRSFIWRDKINDLVEFPVRNLDLSKFCIGQKEEQLPSYDLYAVINHYGGMIGGHYTACARLPNDRSSQRSDVGWRLFDDSTVTTVDESQVVTRYAYVLFYRRRNSPVERPPRAGHSEHHPDLGPAAEAAASQGLGPGQAPEVAPTRTAPERFAPPVDRPAPTYSNMEEVD</sequence>
<dbReference type="GO" id="GO:0008270">
    <property type="term" value="F:zinc ion binding"/>
    <property type="evidence" value="ECO:0007669"/>
    <property type="project" value="UniProtKB-KW"/>
</dbReference>
<dbReference type="Proteomes" id="UP000386466">
    <property type="component" value="Unassembled WGS sequence"/>
</dbReference>
<evidence type="ECO:0000256" key="1">
    <source>
        <dbReference type="ARBA" id="ARBA00000707"/>
    </source>
</evidence>
<feature type="domain" description="Laminin EGF-like" evidence="36">
    <location>
        <begin position="477"/>
        <end position="528"/>
    </location>
</feature>
<feature type="coiled-coil region" evidence="33">
    <location>
        <begin position="1580"/>
        <end position="1666"/>
    </location>
</feature>
<dbReference type="Pfam" id="PF16602">
    <property type="entry name" value="USP19_linker"/>
    <property type="match status" value="1"/>
</dbReference>
<evidence type="ECO:0000256" key="34">
    <source>
        <dbReference type="SAM" id="MobiDB-lite"/>
    </source>
</evidence>
<feature type="region of interest" description="Disordered" evidence="34">
    <location>
        <begin position="1822"/>
        <end position="1899"/>
    </location>
</feature>
<evidence type="ECO:0000256" key="13">
    <source>
        <dbReference type="ARBA" id="ARBA00022771"/>
    </source>
</evidence>
<dbReference type="InterPro" id="IPR000742">
    <property type="entry name" value="EGF"/>
</dbReference>
<evidence type="ECO:0000256" key="32">
    <source>
        <dbReference type="PROSITE-ProRule" id="PRU00460"/>
    </source>
</evidence>
<feature type="domain" description="Laminin EGF-like" evidence="36">
    <location>
        <begin position="286"/>
        <end position="349"/>
    </location>
</feature>
<feature type="disulfide bond" evidence="32">
    <location>
        <begin position="500"/>
        <end position="509"/>
    </location>
</feature>
<dbReference type="FunFam" id="2.10.25.10:FF:000135">
    <property type="entry name" value="Laminin subunit beta 4"/>
    <property type="match status" value="2"/>
</dbReference>
<dbReference type="Pfam" id="PF00055">
    <property type="entry name" value="Laminin_N"/>
    <property type="match status" value="1"/>
</dbReference>
<evidence type="ECO:0000256" key="4">
    <source>
        <dbReference type="ARBA" id="ARBA00012759"/>
    </source>
</evidence>
<feature type="compositionally biased region" description="Basic and acidic residues" evidence="34">
    <location>
        <begin position="2022"/>
        <end position="2033"/>
    </location>
</feature>
<dbReference type="FunFam" id="2.10.25.10:FF:000209">
    <property type="entry name" value="Laminin subunit alpha 5"/>
    <property type="match status" value="1"/>
</dbReference>
<feature type="domain" description="Laminin EGF-like" evidence="36">
    <location>
        <begin position="934"/>
        <end position="992"/>
    </location>
</feature>
<dbReference type="Gene3D" id="2.60.120.260">
    <property type="entry name" value="Galactose-binding domain-like"/>
    <property type="match status" value="1"/>
</dbReference>
<feature type="disulfide bond" evidence="32">
    <location>
        <begin position="1152"/>
        <end position="1169"/>
    </location>
</feature>
<dbReference type="CDD" id="cd06463">
    <property type="entry name" value="p23_like"/>
    <property type="match status" value="1"/>
</dbReference>
<comment type="catalytic activity">
    <reaction evidence="1">
        <text>Thiol-dependent hydrolysis of ester, thioester, amide, peptide and isopeptide bonds formed by the C-terminal Gly of ubiquitin (a 76-residue protein attached to proteins as an intracellular targeting signal).</text>
        <dbReference type="EC" id="3.4.19.12"/>
    </reaction>
</comment>
<keyword evidence="8" id="KW-0645">Protease</keyword>
<feature type="compositionally biased region" description="Basic and acidic residues" evidence="34">
    <location>
        <begin position="2139"/>
        <end position="2153"/>
    </location>
</feature>
<feature type="domain" description="CS" evidence="41">
    <location>
        <begin position="1902"/>
        <end position="1991"/>
    </location>
</feature>
<feature type="disulfide bond" evidence="32">
    <location>
        <begin position="1104"/>
        <end position="1121"/>
    </location>
</feature>
<evidence type="ECO:0000259" key="38">
    <source>
        <dbReference type="PROSITE" id="PS50865"/>
    </source>
</evidence>
<evidence type="ECO:0000259" key="41">
    <source>
        <dbReference type="PROSITE" id="PS51203"/>
    </source>
</evidence>
<dbReference type="GO" id="GO:0016579">
    <property type="term" value="P:protein deubiquitination"/>
    <property type="evidence" value="ECO:0007669"/>
    <property type="project" value="InterPro"/>
</dbReference>
<keyword evidence="43" id="KW-1185">Reference proteome</keyword>
<dbReference type="Pfam" id="PF23219">
    <property type="entry name" value="LAMB1"/>
    <property type="match status" value="1"/>
</dbReference>
<organism evidence="42 43">
    <name type="scientific">Lynx pardinus</name>
    <name type="common">Iberian lynx</name>
    <name type="synonym">Felis pardina</name>
    <dbReference type="NCBI Taxonomy" id="191816"/>
    <lineage>
        <taxon>Eukaryota</taxon>
        <taxon>Metazoa</taxon>
        <taxon>Chordata</taxon>
        <taxon>Craniata</taxon>
        <taxon>Vertebrata</taxon>
        <taxon>Euteleostomi</taxon>
        <taxon>Mammalia</taxon>
        <taxon>Eutheria</taxon>
        <taxon>Laurasiatheria</taxon>
        <taxon>Carnivora</taxon>
        <taxon>Feliformia</taxon>
        <taxon>Felidae</taxon>
        <taxon>Felinae</taxon>
        <taxon>Lynx</taxon>
    </lineage>
</organism>
<dbReference type="GO" id="GO:0009888">
    <property type="term" value="P:tissue development"/>
    <property type="evidence" value="ECO:0007669"/>
    <property type="project" value="TreeGrafter"/>
</dbReference>
<keyword evidence="20" id="KW-0130">Cell adhesion</keyword>
<feature type="disulfide bond" evidence="32">
    <location>
        <begin position="384"/>
        <end position="393"/>
    </location>
</feature>
<dbReference type="PROSITE" id="PS01360">
    <property type="entry name" value="ZF_MYND_1"/>
    <property type="match status" value="1"/>
</dbReference>
<accession>A0A485MAT0</accession>
<dbReference type="Gene3D" id="3.90.70.10">
    <property type="entry name" value="Cysteine proteinases"/>
    <property type="match status" value="2"/>
</dbReference>
<keyword evidence="9" id="KW-0812">Transmembrane</keyword>
<dbReference type="Pfam" id="PF00053">
    <property type="entry name" value="EGF_laminin"/>
    <property type="match status" value="11"/>
</dbReference>
<dbReference type="PROSITE" id="PS50865">
    <property type="entry name" value="ZF_MYND_2"/>
    <property type="match status" value="1"/>
</dbReference>
<evidence type="ECO:0000256" key="5">
    <source>
        <dbReference type="ARBA" id="ARBA00022525"/>
    </source>
</evidence>
<feature type="domain" description="Laminin EGF-like" evidence="36">
    <location>
        <begin position="1102"/>
        <end position="1149"/>
    </location>
</feature>
<keyword evidence="6" id="KW-0272">Extracellular matrix</keyword>
<dbReference type="InterPro" id="IPR008211">
    <property type="entry name" value="Laminin_N"/>
</dbReference>
<evidence type="ECO:0000256" key="33">
    <source>
        <dbReference type="SAM" id="Coils"/>
    </source>
</evidence>
<evidence type="ECO:0000256" key="21">
    <source>
        <dbReference type="ARBA" id="ARBA00022989"/>
    </source>
</evidence>
<evidence type="ECO:0000256" key="22">
    <source>
        <dbReference type="ARBA" id="ARBA00023054"/>
    </source>
</evidence>
<dbReference type="GO" id="GO:0006508">
    <property type="term" value="P:proteolysis"/>
    <property type="evidence" value="ECO:0007669"/>
    <property type="project" value="UniProtKB-KW"/>
</dbReference>
<feature type="disulfide bond" evidence="32">
    <location>
        <begin position="1017"/>
        <end position="1026"/>
    </location>
</feature>
<feature type="domain" description="Laminin EGF-like" evidence="36">
    <location>
        <begin position="790"/>
        <end position="837"/>
    </location>
</feature>
<dbReference type="GO" id="GO:0031647">
    <property type="term" value="P:regulation of protein stability"/>
    <property type="evidence" value="ECO:0007669"/>
    <property type="project" value="UniProtKB-ARBA"/>
</dbReference>
<keyword evidence="10" id="KW-0479">Metal-binding</keyword>
<dbReference type="FunFam" id="2.170.300.10:FF:000001">
    <property type="entry name" value="Laminin subunit beta-1"/>
    <property type="match status" value="1"/>
</dbReference>
<keyword evidence="23" id="KW-0472">Membrane</keyword>
<feature type="compositionally biased region" description="Gly residues" evidence="34">
    <location>
        <begin position="2041"/>
        <end position="2051"/>
    </location>
</feature>
<feature type="disulfide bond" evidence="32">
    <location>
        <begin position="1102"/>
        <end position="1114"/>
    </location>
</feature>
<dbReference type="PROSITE" id="PS51117">
    <property type="entry name" value="LAMININ_NTER"/>
    <property type="match status" value="1"/>
</dbReference>